<organism evidence="3 4">
    <name type="scientific">Undibacterium squillarum</name>
    <dbReference type="NCBI Taxonomy" id="1131567"/>
    <lineage>
        <taxon>Bacteria</taxon>
        <taxon>Pseudomonadati</taxon>
        <taxon>Pseudomonadota</taxon>
        <taxon>Betaproteobacteria</taxon>
        <taxon>Burkholderiales</taxon>
        <taxon>Oxalobacteraceae</taxon>
        <taxon>Undibacterium</taxon>
    </lineage>
</organism>
<keyword evidence="1" id="KW-0472">Membrane</keyword>
<evidence type="ECO:0000313" key="3">
    <source>
        <dbReference type="EMBL" id="GGX43230.1"/>
    </source>
</evidence>
<dbReference type="Pfam" id="PF11992">
    <property type="entry name" value="TgpA_N"/>
    <property type="match status" value="1"/>
</dbReference>
<protein>
    <submittedName>
        <fullName evidence="3">Protein-glutamine gamma-glutamyltransferase</fullName>
    </submittedName>
</protein>
<dbReference type="Pfam" id="PF01841">
    <property type="entry name" value="Transglut_core"/>
    <property type="match status" value="1"/>
</dbReference>
<feature type="transmembrane region" description="Helical" evidence="1">
    <location>
        <begin position="126"/>
        <end position="146"/>
    </location>
</feature>
<evidence type="ECO:0000256" key="1">
    <source>
        <dbReference type="SAM" id="Phobius"/>
    </source>
</evidence>
<sequence>MTQDKSNSVLLTVSCFTAVLPHFFHSAAWVIAGSSIALIWRLWLVMSGRKLPSPVFLLPYVCLMMAGVWNAFHTFLGKDAGVTMLILLISCKLLEMHAKRDLYVAVFLAYFLLLTGYLYNQTIFTGILSILSILLLTASLSTFQYTSAIPPLAQRLRSSAKLLLAAIPVMLIGFFLFPRIPGPLWGLPGDESHGKSGLSDTLNPGNISDLVLNEDIAFRVKFHNFPKDKSVLYWRGIVLDEFDGRSWKASAQSKTASGQTSSGLTSRGNMISYDVTLEPHQKKWLFALDIPDTAPRIQGNPSYISMNMELRSGLPVVSRQKYSLRSFTAYHFAKNIDPAEKQQNLLLPGGSNPQTRIFARQLRKQSTNDVRYIQSVLAYFTNQGFEYTLHPAKAGPHAIDEFLFKGKKGFCEHYASAFAFMMREAGIPARIVTGYQGGMQNPIDEYFEVRQSDAHAWTEIWLPATGWTRIDPTATIAPERIHQNFYQSNGVRGFAAVVSSVFQNQSWPQYLQMYWDATNNEWNQWILGYGQQKQESLLRSFDFSNLDFEKSAIVATSLACGVFGIAGIISLRGRRKLKNADFYYEKFCQHMAKQGLRKELSESPMHFLARLEQHTPPKKFQDIKEFLICYAQYCYTENTSSEQIICKQLRSILYRIQHDK</sequence>
<feature type="transmembrane region" description="Helical" evidence="1">
    <location>
        <begin position="552"/>
        <end position="571"/>
    </location>
</feature>
<feature type="domain" description="Transglutaminase-like" evidence="2">
    <location>
        <begin position="403"/>
        <end position="474"/>
    </location>
</feature>
<feature type="transmembrane region" description="Helical" evidence="1">
    <location>
        <begin position="102"/>
        <end position="120"/>
    </location>
</feature>
<dbReference type="InterPro" id="IPR021878">
    <property type="entry name" value="TgpA_N"/>
</dbReference>
<keyword evidence="4" id="KW-1185">Reference proteome</keyword>
<dbReference type="SMART" id="SM00460">
    <property type="entry name" value="TGc"/>
    <property type="match status" value="1"/>
</dbReference>
<proteinExistence type="predicted"/>
<gene>
    <name evidence="3" type="primary">tgpA</name>
    <name evidence="3" type="ORF">GCM10010946_22140</name>
</gene>
<feature type="transmembrane region" description="Helical" evidence="1">
    <location>
        <begin position="56"/>
        <end position="76"/>
    </location>
</feature>
<dbReference type="Proteomes" id="UP000653343">
    <property type="component" value="Unassembled WGS sequence"/>
</dbReference>
<name>A0ABQ2XZV2_9BURK</name>
<feature type="transmembrane region" description="Helical" evidence="1">
    <location>
        <begin position="158"/>
        <end position="177"/>
    </location>
</feature>
<keyword evidence="1" id="KW-0812">Transmembrane</keyword>
<reference evidence="4" key="1">
    <citation type="journal article" date="2019" name="Int. J. Syst. Evol. Microbiol.">
        <title>The Global Catalogue of Microorganisms (GCM) 10K type strain sequencing project: providing services to taxonomists for standard genome sequencing and annotation.</title>
        <authorList>
            <consortium name="The Broad Institute Genomics Platform"/>
            <consortium name="The Broad Institute Genome Sequencing Center for Infectious Disease"/>
            <person name="Wu L."/>
            <person name="Ma J."/>
        </authorList>
    </citation>
    <scope>NUCLEOTIDE SEQUENCE [LARGE SCALE GENOMIC DNA]</scope>
    <source>
        <strain evidence="4">KCTC 23917</strain>
    </source>
</reference>
<keyword evidence="1" id="KW-1133">Transmembrane helix</keyword>
<dbReference type="EMBL" id="BMYU01000005">
    <property type="protein sequence ID" value="GGX43230.1"/>
    <property type="molecule type" value="Genomic_DNA"/>
</dbReference>
<evidence type="ECO:0000259" key="2">
    <source>
        <dbReference type="SMART" id="SM00460"/>
    </source>
</evidence>
<evidence type="ECO:0000313" key="4">
    <source>
        <dbReference type="Proteomes" id="UP000653343"/>
    </source>
</evidence>
<dbReference type="PANTHER" id="PTHR42736">
    <property type="entry name" value="PROTEIN-GLUTAMINE GAMMA-GLUTAMYLTRANSFERASE"/>
    <property type="match status" value="1"/>
</dbReference>
<dbReference type="InterPro" id="IPR002931">
    <property type="entry name" value="Transglutaminase-like"/>
</dbReference>
<comment type="caution">
    <text evidence="3">The sequence shown here is derived from an EMBL/GenBank/DDBJ whole genome shotgun (WGS) entry which is preliminary data.</text>
</comment>
<dbReference type="InterPro" id="IPR052901">
    <property type="entry name" value="Bact_TGase-like"/>
</dbReference>
<dbReference type="Gene3D" id="3.10.620.30">
    <property type="match status" value="1"/>
</dbReference>
<dbReference type="InterPro" id="IPR038765">
    <property type="entry name" value="Papain-like_cys_pep_sf"/>
</dbReference>
<dbReference type="SUPFAM" id="SSF54001">
    <property type="entry name" value="Cysteine proteinases"/>
    <property type="match status" value="1"/>
</dbReference>
<dbReference type="PANTHER" id="PTHR42736:SF1">
    <property type="entry name" value="PROTEIN-GLUTAMINE GAMMA-GLUTAMYLTRANSFERASE"/>
    <property type="match status" value="1"/>
</dbReference>
<accession>A0ABQ2XZV2</accession>